<feature type="compositionally biased region" description="Basic and acidic residues" evidence="3">
    <location>
        <begin position="524"/>
        <end position="535"/>
    </location>
</feature>
<dbReference type="SMART" id="SM00456">
    <property type="entry name" value="WW"/>
    <property type="match status" value="2"/>
</dbReference>
<dbReference type="InterPro" id="IPR057565">
    <property type="entry name" value="WW_TCRG1_3rd"/>
</dbReference>
<name>A0A0X3PLN8_SCHSO</name>
<dbReference type="Pfam" id="PF00397">
    <property type="entry name" value="WW"/>
    <property type="match status" value="1"/>
</dbReference>
<feature type="domain" description="FF" evidence="5">
    <location>
        <begin position="428"/>
        <end position="482"/>
    </location>
</feature>
<dbReference type="PANTHER" id="PTHR15377:SF3">
    <property type="entry name" value="WW DOMAIN-CONTAINING PROTEIN"/>
    <property type="match status" value="1"/>
</dbReference>
<feature type="domain" description="WW" evidence="4">
    <location>
        <begin position="19"/>
        <end position="52"/>
    </location>
</feature>
<dbReference type="PROSITE" id="PS51676">
    <property type="entry name" value="FF"/>
    <property type="match status" value="4"/>
</dbReference>
<dbReference type="FunFam" id="1.10.10.440:FF:000001">
    <property type="entry name" value="Transcription elongation regulator 1 like"/>
    <property type="match status" value="1"/>
</dbReference>
<feature type="compositionally biased region" description="Basic and acidic residues" evidence="3">
    <location>
        <begin position="487"/>
        <end position="517"/>
    </location>
</feature>
<feature type="compositionally biased region" description="Basic and acidic residues" evidence="3">
    <location>
        <begin position="105"/>
        <end position="130"/>
    </location>
</feature>
<dbReference type="Pfam" id="PF23517">
    <property type="entry name" value="WW_TCERG1"/>
    <property type="match status" value="1"/>
</dbReference>
<evidence type="ECO:0000259" key="4">
    <source>
        <dbReference type="PROSITE" id="PS50020"/>
    </source>
</evidence>
<organism evidence="6">
    <name type="scientific">Schistocephalus solidus</name>
    <name type="common">Tapeworm</name>
    <dbReference type="NCBI Taxonomy" id="70667"/>
    <lineage>
        <taxon>Eukaryota</taxon>
        <taxon>Metazoa</taxon>
        <taxon>Spiralia</taxon>
        <taxon>Lophotrochozoa</taxon>
        <taxon>Platyhelminthes</taxon>
        <taxon>Cestoda</taxon>
        <taxon>Eucestoda</taxon>
        <taxon>Diphyllobothriidea</taxon>
        <taxon>Diphyllobothriidae</taxon>
        <taxon>Schistocephalus</taxon>
    </lineage>
</organism>
<feature type="coiled-coil region" evidence="2">
    <location>
        <begin position="348"/>
        <end position="379"/>
    </location>
</feature>
<sequence length="720" mass="83469">TPAIQTPVAISATPAPVKPPEVAVWTEYKSGEGKAYYHNSRTGETTWEKPKVLADWEGTLGNSSTSVKTPDTSTASTQNAQVKDSPKPVAQSSSATQSNANEAPASEKESNSSTEDQSKKIKEEEEKDASRPISSTPVSGTPWCVVWTGDGRVFFFNPSQRSSVWETPDELKGRADVEKLLEKPPSEAKSTESTETVEEKESQVAQQNKTEASAKSDDSDEPPSKRIKLEVEETPDQTASKKTESEDAVANEKLTSTDAMVVDSDKSQSNENIPVGMETAKEAEERAARERALLPLEVRMKQFREMLIEKQVSAFSTWEKELHKIVFDRRYLLLASRERKQTFESFVKERADEERREKKNKLKEKRERFTELLQEANLSSKSSFSDFSSKYAKDERFKGIEKMRERESLFQEFLSDLRLREKEKHNQKEKIKSDFISLLKEQKLSRHSHWSDLKKKIGSDPRYRAVDSSSRREDWFKEYVRKLEENTAREDSEARKEREKRERQEASIRKREKEVKEALSNTMIERDKERESHLRSDAESTYHSLLVDLIKDDSLSWKEGKKILRKDNRWESVGEILPRSEREKLFMAHIDNLAKKTKDILYKFFNDCESITFSSKWKEVKRKLQEDSRLEKLLSNERKCENEFNSWSDEMESKAKDNFMELLKEKSFLLQKAKRQSSQEDTFLDDVLSTLKEDKRYSALDSMHPQRLLLLEEYLDRLSD</sequence>
<dbReference type="PANTHER" id="PTHR15377">
    <property type="entry name" value="TRANSCRIPTION ELONGATION REGULATOR 1"/>
    <property type="match status" value="1"/>
</dbReference>
<dbReference type="InterPro" id="IPR001202">
    <property type="entry name" value="WW_dom"/>
</dbReference>
<keyword evidence="2" id="KW-0175">Coiled coil</keyword>
<evidence type="ECO:0000259" key="5">
    <source>
        <dbReference type="PROSITE" id="PS51676"/>
    </source>
</evidence>
<dbReference type="CDD" id="cd00201">
    <property type="entry name" value="WW"/>
    <property type="match status" value="2"/>
</dbReference>
<evidence type="ECO:0000256" key="1">
    <source>
        <dbReference type="ARBA" id="ARBA00022737"/>
    </source>
</evidence>
<evidence type="ECO:0000313" key="6">
    <source>
        <dbReference type="EMBL" id="JAP52558.1"/>
    </source>
</evidence>
<dbReference type="PROSITE" id="PS01159">
    <property type="entry name" value="WW_DOMAIN_1"/>
    <property type="match status" value="1"/>
</dbReference>
<feature type="domain" description="WW" evidence="4">
    <location>
        <begin position="141"/>
        <end position="170"/>
    </location>
</feature>
<dbReference type="SUPFAM" id="SSF81698">
    <property type="entry name" value="FF domain"/>
    <property type="match status" value="4"/>
</dbReference>
<dbReference type="SMART" id="SM00441">
    <property type="entry name" value="FF"/>
    <property type="match status" value="6"/>
</dbReference>
<feature type="non-terminal residue" evidence="6">
    <location>
        <position position="1"/>
    </location>
</feature>
<dbReference type="InterPro" id="IPR045148">
    <property type="entry name" value="TCRG1-like"/>
</dbReference>
<feature type="domain" description="FF" evidence="5">
    <location>
        <begin position="652"/>
        <end position="717"/>
    </location>
</feature>
<evidence type="ECO:0008006" key="7">
    <source>
        <dbReference type="Google" id="ProtNLM"/>
    </source>
</evidence>
<dbReference type="AlphaFoldDB" id="A0A0X3PLN8"/>
<feature type="compositionally biased region" description="Low complexity" evidence="3">
    <location>
        <begin position="90"/>
        <end position="103"/>
    </location>
</feature>
<evidence type="ECO:0000256" key="2">
    <source>
        <dbReference type="SAM" id="Coils"/>
    </source>
</evidence>
<keyword evidence="1" id="KW-0677">Repeat</keyword>
<dbReference type="FunFam" id="2.20.70.10:FF:000049">
    <property type="entry name" value="Transcription elongation regulator 1-like"/>
    <property type="match status" value="1"/>
</dbReference>
<dbReference type="Gene3D" id="1.10.10.440">
    <property type="entry name" value="FF domain"/>
    <property type="match status" value="6"/>
</dbReference>
<feature type="compositionally biased region" description="Polar residues" evidence="3">
    <location>
        <begin position="60"/>
        <end position="82"/>
    </location>
</feature>
<dbReference type="GO" id="GO:0005634">
    <property type="term" value="C:nucleus"/>
    <property type="evidence" value="ECO:0007669"/>
    <property type="project" value="TreeGrafter"/>
</dbReference>
<reference evidence="6" key="1">
    <citation type="submission" date="2016-01" db="EMBL/GenBank/DDBJ databases">
        <title>Reference transcriptome for the parasite Schistocephalus solidus: insights into the molecular evolution of parasitism.</title>
        <authorList>
            <person name="Hebert F.O."/>
            <person name="Grambauer S."/>
            <person name="Barber I."/>
            <person name="Landry C.R."/>
            <person name="Aubin-Horth N."/>
        </authorList>
    </citation>
    <scope>NUCLEOTIDE SEQUENCE</scope>
</reference>
<feature type="compositionally biased region" description="Basic and acidic residues" evidence="3">
    <location>
        <begin position="212"/>
        <end position="231"/>
    </location>
</feature>
<feature type="domain" description="FF" evidence="5">
    <location>
        <begin position="361"/>
        <end position="416"/>
    </location>
</feature>
<feature type="region of interest" description="Disordered" evidence="3">
    <location>
        <begin position="487"/>
        <end position="535"/>
    </location>
</feature>
<evidence type="ECO:0000256" key="3">
    <source>
        <dbReference type="SAM" id="MobiDB-lite"/>
    </source>
</evidence>
<accession>A0A0X3PLN8</accession>
<feature type="region of interest" description="Disordered" evidence="3">
    <location>
        <begin position="31"/>
        <end position="143"/>
    </location>
</feature>
<gene>
    <name evidence="6" type="ORF">TR104697</name>
</gene>
<dbReference type="InterPro" id="IPR036517">
    <property type="entry name" value="FF_domain_sf"/>
</dbReference>
<dbReference type="Pfam" id="PF01846">
    <property type="entry name" value="FF"/>
    <property type="match status" value="4"/>
</dbReference>
<dbReference type="EMBL" id="GEEE01010667">
    <property type="protein sequence ID" value="JAP52558.1"/>
    <property type="molecule type" value="Transcribed_RNA"/>
</dbReference>
<dbReference type="Gene3D" id="2.20.70.10">
    <property type="match status" value="2"/>
</dbReference>
<feature type="region of interest" description="Disordered" evidence="3">
    <location>
        <begin position="155"/>
        <end position="284"/>
    </location>
</feature>
<dbReference type="PROSITE" id="PS50020">
    <property type="entry name" value="WW_DOMAIN_2"/>
    <property type="match status" value="2"/>
</dbReference>
<dbReference type="InterPro" id="IPR036020">
    <property type="entry name" value="WW_dom_sf"/>
</dbReference>
<proteinExistence type="predicted"/>
<dbReference type="SUPFAM" id="SSF51045">
    <property type="entry name" value="WW domain"/>
    <property type="match status" value="2"/>
</dbReference>
<dbReference type="InterPro" id="IPR002713">
    <property type="entry name" value="FF_domain"/>
</dbReference>
<dbReference type="GO" id="GO:0003712">
    <property type="term" value="F:transcription coregulator activity"/>
    <property type="evidence" value="ECO:0007669"/>
    <property type="project" value="TreeGrafter"/>
</dbReference>
<feature type="domain" description="FF" evidence="5">
    <location>
        <begin position="296"/>
        <end position="349"/>
    </location>
</feature>
<protein>
    <recommendedName>
        <fullName evidence="7">Transcription elongation regulator 1</fullName>
    </recommendedName>
</protein>
<dbReference type="GO" id="GO:0070063">
    <property type="term" value="F:RNA polymerase binding"/>
    <property type="evidence" value="ECO:0007669"/>
    <property type="project" value="InterPro"/>
</dbReference>
<feature type="compositionally biased region" description="Basic and acidic residues" evidence="3">
    <location>
        <begin position="169"/>
        <end position="202"/>
    </location>
</feature>